<dbReference type="AlphaFoldDB" id="A0A2W5AYV7"/>
<gene>
    <name evidence="1" type="ORF">DI609_12570</name>
</gene>
<reference evidence="1 2" key="1">
    <citation type="submission" date="2017-11" db="EMBL/GenBank/DDBJ databases">
        <title>Infants hospitalized years apart are colonized by the same room-sourced microbial strains.</title>
        <authorList>
            <person name="Brooks B."/>
            <person name="Olm M.R."/>
            <person name="Firek B.A."/>
            <person name="Baker R."/>
            <person name="Thomas B.C."/>
            <person name="Morowitz M.J."/>
            <person name="Banfield J.F."/>
        </authorList>
    </citation>
    <scope>NUCLEOTIDE SEQUENCE [LARGE SCALE GENOMIC DNA]</scope>
    <source>
        <strain evidence="1">S2_012_000_R3_87</strain>
    </source>
</reference>
<proteinExistence type="predicted"/>
<organism evidence="1 2">
    <name type="scientific">Corynebacterium urealyticum</name>
    <dbReference type="NCBI Taxonomy" id="43771"/>
    <lineage>
        <taxon>Bacteria</taxon>
        <taxon>Bacillati</taxon>
        <taxon>Actinomycetota</taxon>
        <taxon>Actinomycetes</taxon>
        <taxon>Mycobacteriales</taxon>
        <taxon>Corynebacteriaceae</taxon>
        <taxon>Corynebacterium</taxon>
    </lineage>
</organism>
<accession>A0A2W5AYV7</accession>
<sequence>MTSDNYLSEATAINDRINGFTVEGADTGTLHTDDFDLFVEVSRERGQERAYWRADSDNAEGTRTFDSGNFEITSSMVLAEELSGIINYLAQEDCHV</sequence>
<protein>
    <submittedName>
        <fullName evidence="1">Uncharacterized protein</fullName>
    </submittedName>
</protein>
<name>A0A2W5AYV7_9CORY</name>
<dbReference type="Proteomes" id="UP000249451">
    <property type="component" value="Unassembled WGS sequence"/>
</dbReference>
<comment type="caution">
    <text evidence="1">The sequence shown here is derived from an EMBL/GenBank/DDBJ whole genome shotgun (WGS) entry which is preliminary data.</text>
</comment>
<evidence type="ECO:0000313" key="1">
    <source>
        <dbReference type="EMBL" id="PZO97689.1"/>
    </source>
</evidence>
<evidence type="ECO:0000313" key="2">
    <source>
        <dbReference type="Proteomes" id="UP000249451"/>
    </source>
</evidence>
<dbReference type="EMBL" id="QFNY01000377">
    <property type="protein sequence ID" value="PZO97689.1"/>
    <property type="molecule type" value="Genomic_DNA"/>
</dbReference>